<evidence type="ECO:0000259" key="1">
    <source>
        <dbReference type="PROSITE" id="PS50937"/>
    </source>
</evidence>
<reference evidence="2 3" key="1">
    <citation type="submission" date="2014-03" db="EMBL/GenBank/DDBJ databases">
        <title>Genomics of Bifidobacteria.</title>
        <authorList>
            <person name="Ventura M."/>
            <person name="Milani C."/>
            <person name="Lugli G.A."/>
        </authorList>
    </citation>
    <scope>NUCLEOTIDE SEQUENCE [LARGE SCALE GENOMIC DNA]</scope>
    <source>
        <strain evidence="2 3">DSM 22767</strain>
    </source>
</reference>
<sequence length="204" mass="22644">MPGNASTHVQPSVLVQGDIFDLLENNGEVKGYRGVVASKIAGITYRQLDYWARKRILEPSINPSSGSGSRRLYSFKDILILAVSKRLLDTGVNLQNVTAAITFLNRQTVDALEHMTIICNGTSVRQCREDEQVLDLVEEGTAIFAVSVGKMWHEVDSALQDQPCVTVSSGAISEGLPTQPIEDLMERRMREKIETQRLERTKIA</sequence>
<gene>
    <name evidence="2" type="ORF">BBOH_0088</name>
</gene>
<dbReference type="EMBL" id="JGYP01000001">
    <property type="protein sequence ID" value="KFI46616.1"/>
    <property type="molecule type" value="Genomic_DNA"/>
</dbReference>
<feature type="domain" description="HTH merR-type" evidence="1">
    <location>
        <begin position="36"/>
        <end position="103"/>
    </location>
</feature>
<dbReference type="InterPro" id="IPR000551">
    <property type="entry name" value="MerR-type_HTH_dom"/>
</dbReference>
<accession>A0A086ZJB6</accession>
<keyword evidence="3" id="KW-1185">Reference proteome</keyword>
<dbReference type="AlphaFoldDB" id="A0A086ZJB6"/>
<comment type="caution">
    <text evidence="2">The sequence shown here is derived from an EMBL/GenBank/DDBJ whole genome shotgun (WGS) entry which is preliminary data.</text>
</comment>
<dbReference type="Gene3D" id="1.10.1660.10">
    <property type="match status" value="1"/>
</dbReference>
<evidence type="ECO:0000313" key="2">
    <source>
        <dbReference type="EMBL" id="KFI46616.1"/>
    </source>
</evidence>
<dbReference type="eggNOG" id="COG0789">
    <property type="taxonomic scope" value="Bacteria"/>
</dbReference>
<dbReference type="GO" id="GO:0006355">
    <property type="term" value="P:regulation of DNA-templated transcription"/>
    <property type="evidence" value="ECO:0007669"/>
    <property type="project" value="InterPro"/>
</dbReference>
<dbReference type="Pfam" id="PF13411">
    <property type="entry name" value="MerR_1"/>
    <property type="match status" value="1"/>
</dbReference>
<dbReference type="OrthoDB" id="7410529at2"/>
<dbReference type="Proteomes" id="UP000029096">
    <property type="component" value="Unassembled WGS sequence"/>
</dbReference>
<dbReference type="SUPFAM" id="SSF46955">
    <property type="entry name" value="Putative DNA-binding domain"/>
    <property type="match status" value="1"/>
</dbReference>
<dbReference type="SMART" id="SM00422">
    <property type="entry name" value="HTH_MERR"/>
    <property type="match status" value="1"/>
</dbReference>
<evidence type="ECO:0000313" key="3">
    <source>
        <dbReference type="Proteomes" id="UP000029096"/>
    </source>
</evidence>
<name>A0A086ZJB6_9BIFI</name>
<organism evidence="2 3">
    <name type="scientific">Bifidobacterium bohemicum DSM 22767</name>
    <dbReference type="NCBI Taxonomy" id="1437606"/>
    <lineage>
        <taxon>Bacteria</taxon>
        <taxon>Bacillati</taxon>
        <taxon>Actinomycetota</taxon>
        <taxon>Actinomycetes</taxon>
        <taxon>Bifidobacteriales</taxon>
        <taxon>Bifidobacteriaceae</taxon>
        <taxon>Bifidobacterium</taxon>
    </lineage>
</organism>
<dbReference type="STRING" id="1437606.BBOH_0088"/>
<dbReference type="PROSITE" id="PS50937">
    <property type="entry name" value="HTH_MERR_2"/>
    <property type="match status" value="1"/>
</dbReference>
<proteinExistence type="predicted"/>
<dbReference type="InterPro" id="IPR009061">
    <property type="entry name" value="DNA-bd_dom_put_sf"/>
</dbReference>
<protein>
    <submittedName>
        <fullName evidence="2">Transcriptional regulator, MerR family</fullName>
    </submittedName>
</protein>
<dbReference type="GO" id="GO:0003677">
    <property type="term" value="F:DNA binding"/>
    <property type="evidence" value="ECO:0007669"/>
    <property type="project" value="InterPro"/>
</dbReference>